<dbReference type="SUPFAM" id="SSF51197">
    <property type="entry name" value="Clavaminate synthase-like"/>
    <property type="match status" value="1"/>
</dbReference>
<dbReference type="AlphaFoldDB" id="A0A450U6R2"/>
<organism evidence="3">
    <name type="scientific">Candidatus Kentrum sp. LFY</name>
    <dbReference type="NCBI Taxonomy" id="2126342"/>
    <lineage>
        <taxon>Bacteria</taxon>
        <taxon>Pseudomonadati</taxon>
        <taxon>Pseudomonadota</taxon>
        <taxon>Gammaproteobacteria</taxon>
        <taxon>Candidatus Kentrum</taxon>
    </lineage>
</organism>
<evidence type="ECO:0000313" key="3">
    <source>
        <dbReference type="EMBL" id="VFJ87345.1"/>
    </source>
</evidence>
<evidence type="ECO:0000256" key="1">
    <source>
        <dbReference type="ARBA" id="ARBA00023002"/>
    </source>
</evidence>
<feature type="domain" description="TauD/TfdA-like" evidence="2">
    <location>
        <begin position="86"/>
        <end position="290"/>
    </location>
</feature>
<dbReference type="Pfam" id="PF02668">
    <property type="entry name" value="TauD"/>
    <property type="match status" value="1"/>
</dbReference>
<name>A0A450U6R2_9GAMM</name>
<reference evidence="3" key="1">
    <citation type="submission" date="2019-02" db="EMBL/GenBank/DDBJ databases">
        <authorList>
            <person name="Gruber-Vodicka R. H."/>
            <person name="Seah K. B. B."/>
        </authorList>
    </citation>
    <scope>NUCLEOTIDE SEQUENCE</scope>
    <source>
        <strain evidence="3">BECK_M7</strain>
    </source>
</reference>
<keyword evidence="1" id="KW-0560">Oxidoreductase</keyword>
<dbReference type="InterPro" id="IPR003819">
    <property type="entry name" value="TauD/TfdA-like"/>
</dbReference>
<gene>
    <name evidence="3" type="ORF">BECKLFY1418B_GA0070995_100623</name>
</gene>
<dbReference type="InterPro" id="IPR042098">
    <property type="entry name" value="TauD-like_sf"/>
</dbReference>
<proteinExistence type="predicted"/>
<evidence type="ECO:0000259" key="2">
    <source>
        <dbReference type="Pfam" id="PF02668"/>
    </source>
</evidence>
<dbReference type="EMBL" id="CAADFF010000006">
    <property type="protein sequence ID" value="VFJ87345.1"/>
    <property type="molecule type" value="Genomic_DNA"/>
</dbReference>
<dbReference type="Gene3D" id="3.60.130.10">
    <property type="entry name" value="Clavaminate synthase-like"/>
    <property type="match status" value="1"/>
</dbReference>
<dbReference type="GO" id="GO:0016706">
    <property type="term" value="F:2-oxoglutarate-dependent dioxygenase activity"/>
    <property type="evidence" value="ECO:0007669"/>
    <property type="project" value="UniProtKB-ARBA"/>
</dbReference>
<sequence>MQTNYIAPIGTPFDSAEDAAYRTWRDAKLADYPTDISKLYVRIKDPRTLTEAEHGEIIERCSKANMAIYQSAIGSDPDKNIPSLLGTRFGLHNLDRNQGSNEDAITAITVTDADGRGEFIPYTNRPLHWHTDGYYNTPDRQVRSFLLHCVTPARRGGVNAMMDQDIAYILLREENPKFITALMAPDAMTIPAYSANGVLQRSKRSGPVFSVRTDGSLHMRYTMRTRNIHWKEDSTLTEALTFLKRLLYSDSPYVFRATLQPGWGVINNNVLHDRSAFTDDTETPRLLYRARYYDRLEGTV</sequence>
<keyword evidence="3" id="KW-0223">Dioxygenase</keyword>
<protein>
    <submittedName>
        <fullName evidence="3">Taurine catabolism dioxygenase TauD, TfdA family</fullName>
    </submittedName>
</protein>
<accession>A0A450U6R2</accession>